<feature type="transmembrane region" description="Helical" evidence="2">
    <location>
        <begin position="84"/>
        <end position="101"/>
    </location>
</feature>
<keyword evidence="2" id="KW-0812">Transmembrane</keyword>
<sequence>MTYGVDPSSGTDLTKQPPTSGQPGPEAYGQPGGPEAYGQPAPQVYGQPGPQAYGQPAPQAYGAQPPQQTGDIEVRPSSAQYRGFLTKTPIVFIVLVVFLYLRAGIAGLIITVVVGALSLGGVFFYLSCARVRMDALTVSIRGLVRTTTFARADLGAVVLTPYQVSASDGRVQLTLFALDRQGRRVLRLGSALWNPADLEGLAYAMGPVPVVYQEVLTPKLLTQRHPGSVSWVERHPFGFAGIIVLAVIAAVVLAAVVTVVLVP</sequence>
<evidence type="ECO:0000256" key="1">
    <source>
        <dbReference type="SAM" id="MobiDB-lite"/>
    </source>
</evidence>
<dbReference type="EMBL" id="PDJG01000001">
    <property type="protein sequence ID" value="PFG35043.1"/>
    <property type="molecule type" value="Genomic_DNA"/>
</dbReference>
<feature type="transmembrane region" description="Helical" evidence="2">
    <location>
        <begin position="237"/>
        <end position="262"/>
    </location>
</feature>
<feature type="compositionally biased region" description="Polar residues" evidence="1">
    <location>
        <begin position="8"/>
        <end position="22"/>
    </location>
</feature>
<protein>
    <submittedName>
        <fullName evidence="3">Uncharacterized protein</fullName>
    </submittedName>
</protein>
<comment type="caution">
    <text evidence="3">The sequence shown here is derived from an EMBL/GenBank/DDBJ whole genome shotgun (WGS) entry which is preliminary data.</text>
</comment>
<evidence type="ECO:0000313" key="3">
    <source>
        <dbReference type="EMBL" id="PFG35043.1"/>
    </source>
</evidence>
<dbReference type="OrthoDB" id="5116324at2"/>
<reference evidence="3 4" key="1">
    <citation type="submission" date="2017-10" db="EMBL/GenBank/DDBJ databases">
        <title>Sequencing the genomes of 1000 actinobacteria strains.</title>
        <authorList>
            <person name="Klenk H.-P."/>
        </authorList>
    </citation>
    <scope>NUCLEOTIDE SEQUENCE [LARGE SCALE GENOMIC DNA]</scope>
    <source>
        <strain evidence="3 4">DSM 18966</strain>
    </source>
</reference>
<accession>A0A2A9E877</accession>
<organism evidence="3 4">
    <name type="scientific">Sanguibacter antarcticus</name>
    <dbReference type="NCBI Taxonomy" id="372484"/>
    <lineage>
        <taxon>Bacteria</taxon>
        <taxon>Bacillati</taxon>
        <taxon>Actinomycetota</taxon>
        <taxon>Actinomycetes</taxon>
        <taxon>Micrococcales</taxon>
        <taxon>Sanguibacteraceae</taxon>
        <taxon>Sanguibacter</taxon>
    </lineage>
</organism>
<name>A0A2A9E877_9MICO</name>
<gene>
    <name evidence="3" type="ORF">ATL42_2976</name>
</gene>
<evidence type="ECO:0000256" key="2">
    <source>
        <dbReference type="SAM" id="Phobius"/>
    </source>
</evidence>
<dbReference type="AlphaFoldDB" id="A0A2A9E877"/>
<dbReference type="RefSeq" id="WP_143556782.1">
    <property type="nucleotide sequence ID" value="NZ_PDJG01000001.1"/>
</dbReference>
<keyword evidence="4" id="KW-1185">Reference proteome</keyword>
<feature type="compositionally biased region" description="Low complexity" evidence="1">
    <location>
        <begin position="37"/>
        <end position="68"/>
    </location>
</feature>
<keyword evidence="2" id="KW-1133">Transmembrane helix</keyword>
<dbReference type="Proteomes" id="UP000225548">
    <property type="component" value="Unassembled WGS sequence"/>
</dbReference>
<feature type="region of interest" description="Disordered" evidence="1">
    <location>
        <begin position="1"/>
        <end position="72"/>
    </location>
</feature>
<evidence type="ECO:0000313" key="4">
    <source>
        <dbReference type="Proteomes" id="UP000225548"/>
    </source>
</evidence>
<proteinExistence type="predicted"/>
<feature type="transmembrane region" description="Helical" evidence="2">
    <location>
        <begin position="107"/>
        <end position="126"/>
    </location>
</feature>
<keyword evidence="2" id="KW-0472">Membrane</keyword>